<protein>
    <recommendedName>
        <fullName evidence="4">SurA N-terminal domain-containing protein</fullName>
    </recommendedName>
</protein>
<accession>A0A7J5URL4</accession>
<dbReference type="SUPFAM" id="SSF109998">
    <property type="entry name" value="Triger factor/SurA peptide-binding domain-like"/>
    <property type="match status" value="1"/>
</dbReference>
<proteinExistence type="predicted"/>
<feature type="signal peptide" evidence="1">
    <location>
        <begin position="1"/>
        <end position="24"/>
    </location>
</feature>
<dbReference type="PROSITE" id="PS51257">
    <property type="entry name" value="PROKAR_LIPOPROTEIN"/>
    <property type="match status" value="1"/>
</dbReference>
<evidence type="ECO:0000313" key="2">
    <source>
        <dbReference type="EMBL" id="KAE8764870.1"/>
    </source>
</evidence>
<sequence length="180" mass="18759">MVRPKQLLSALAVAVAVGVAGCSAQPGTAAVVNGTRITEDQLDDATLEYVDLTGQPAEPTVVLNTLIAADVFPAIAAKHGLALSDQQVEQRFEELAQQQGAKVPEGGFSPAFIDLGHYLFAAAAAQQSPDAQAVSEEFSAAMSDAKIEVNPRYGEVTKEGAIQPVQHPWIAQTPEAAPQG</sequence>
<keyword evidence="3" id="KW-1185">Reference proteome</keyword>
<evidence type="ECO:0000256" key="1">
    <source>
        <dbReference type="SAM" id="SignalP"/>
    </source>
</evidence>
<dbReference type="Gene3D" id="1.10.4030.10">
    <property type="entry name" value="Porin chaperone SurA, peptide-binding domain"/>
    <property type="match status" value="1"/>
</dbReference>
<dbReference type="Proteomes" id="UP000451860">
    <property type="component" value="Unassembled WGS sequence"/>
</dbReference>
<dbReference type="InterPro" id="IPR027304">
    <property type="entry name" value="Trigger_fact/SurA_dom_sf"/>
</dbReference>
<reference evidence="2 3" key="1">
    <citation type="submission" date="2019-10" db="EMBL/GenBank/DDBJ databases">
        <title>Georgenia wutianyii sp. nov. and Georgenia yuyongxinii sp. nov. isolated from plateau pika (Ochotona curzoniae) in the Qinghai-Tibet plateau of China.</title>
        <authorList>
            <person name="Tian Z."/>
        </authorList>
    </citation>
    <scope>NUCLEOTIDE SEQUENCE [LARGE SCALE GENOMIC DNA]</scope>
    <source>
        <strain evidence="2 3">DSM 21501</strain>
    </source>
</reference>
<dbReference type="OrthoDB" id="5147169at2"/>
<keyword evidence="1" id="KW-0732">Signal</keyword>
<gene>
    <name evidence="2" type="ORF">GB883_06585</name>
</gene>
<organism evidence="2 3">
    <name type="scientific">Georgenia thermotolerans</name>
    <dbReference type="NCBI Taxonomy" id="527326"/>
    <lineage>
        <taxon>Bacteria</taxon>
        <taxon>Bacillati</taxon>
        <taxon>Actinomycetota</taxon>
        <taxon>Actinomycetes</taxon>
        <taxon>Micrococcales</taxon>
        <taxon>Bogoriellaceae</taxon>
        <taxon>Georgenia</taxon>
    </lineage>
</organism>
<name>A0A7J5URL4_9MICO</name>
<dbReference type="RefSeq" id="WP_152204597.1">
    <property type="nucleotide sequence ID" value="NZ_VUKF01000061.1"/>
</dbReference>
<evidence type="ECO:0000313" key="3">
    <source>
        <dbReference type="Proteomes" id="UP000451860"/>
    </source>
</evidence>
<feature type="chain" id="PRO_5038908171" description="SurA N-terminal domain-containing protein" evidence="1">
    <location>
        <begin position="25"/>
        <end position="180"/>
    </location>
</feature>
<evidence type="ECO:0008006" key="4">
    <source>
        <dbReference type="Google" id="ProtNLM"/>
    </source>
</evidence>
<dbReference type="AlphaFoldDB" id="A0A7J5URL4"/>
<comment type="caution">
    <text evidence="2">The sequence shown here is derived from an EMBL/GenBank/DDBJ whole genome shotgun (WGS) entry which is preliminary data.</text>
</comment>
<dbReference type="EMBL" id="WHJE01000020">
    <property type="protein sequence ID" value="KAE8764870.1"/>
    <property type="molecule type" value="Genomic_DNA"/>
</dbReference>